<proteinExistence type="predicted"/>
<dbReference type="EMBL" id="CASHSV030000409">
    <property type="protein sequence ID" value="CAJ2664461.1"/>
    <property type="molecule type" value="Genomic_DNA"/>
</dbReference>
<gene>
    <name evidence="1" type="ORF">MILVUS5_LOCUS29667</name>
</gene>
<accession>A0ACB0L5N9</accession>
<dbReference type="Proteomes" id="UP001177021">
    <property type="component" value="Unassembled WGS sequence"/>
</dbReference>
<organism evidence="1 2">
    <name type="scientific">Trifolium pratense</name>
    <name type="common">Red clover</name>
    <dbReference type="NCBI Taxonomy" id="57577"/>
    <lineage>
        <taxon>Eukaryota</taxon>
        <taxon>Viridiplantae</taxon>
        <taxon>Streptophyta</taxon>
        <taxon>Embryophyta</taxon>
        <taxon>Tracheophyta</taxon>
        <taxon>Spermatophyta</taxon>
        <taxon>Magnoliopsida</taxon>
        <taxon>eudicotyledons</taxon>
        <taxon>Gunneridae</taxon>
        <taxon>Pentapetalae</taxon>
        <taxon>rosids</taxon>
        <taxon>fabids</taxon>
        <taxon>Fabales</taxon>
        <taxon>Fabaceae</taxon>
        <taxon>Papilionoideae</taxon>
        <taxon>50 kb inversion clade</taxon>
        <taxon>NPAAA clade</taxon>
        <taxon>Hologalegina</taxon>
        <taxon>IRL clade</taxon>
        <taxon>Trifolieae</taxon>
        <taxon>Trifolium</taxon>
    </lineage>
</organism>
<comment type="caution">
    <text evidence="1">The sequence shown here is derived from an EMBL/GenBank/DDBJ whole genome shotgun (WGS) entry which is preliminary data.</text>
</comment>
<keyword evidence="2" id="KW-1185">Reference proteome</keyword>
<sequence length="113" mass="12887">MHTVDCSVQIHMMNSAASAKQKYKYTTQAASATKAISNSDHEYSISIKFWFFPFTNQDLNIHQKNYMGLSEVKINSNPLQVCFGRNAIQTKTTNEQPFTLGQENINNTTTYRL</sequence>
<protein>
    <submittedName>
        <fullName evidence="1">Uncharacterized protein</fullName>
    </submittedName>
</protein>
<reference evidence="1" key="1">
    <citation type="submission" date="2023-10" db="EMBL/GenBank/DDBJ databases">
        <authorList>
            <person name="Rodriguez Cubillos JULIANA M."/>
            <person name="De Vega J."/>
        </authorList>
    </citation>
    <scope>NUCLEOTIDE SEQUENCE</scope>
</reference>
<name>A0ACB0L5N9_TRIPR</name>
<evidence type="ECO:0000313" key="2">
    <source>
        <dbReference type="Proteomes" id="UP001177021"/>
    </source>
</evidence>
<evidence type="ECO:0000313" key="1">
    <source>
        <dbReference type="EMBL" id="CAJ2664461.1"/>
    </source>
</evidence>